<evidence type="ECO:0000313" key="2">
    <source>
        <dbReference type="Proteomes" id="UP001318860"/>
    </source>
</evidence>
<dbReference type="SUPFAM" id="SSF56219">
    <property type="entry name" value="DNase I-like"/>
    <property type="match status" value="1"/>
</dbReference>
<accession>A0ABR0U5W0</accession>
<evidence type="ECO:0000313" key="1">
    <source>
        <dbReference type="EMBL" id="KAK6117876.1"/>
    </source>
</evidence>
<proteinExistence type="predicted"/>
<reference evidence="1 2" key="1">
    <citation type="journal article" date="2021" name="Comput. Struct. Biotechnol. J.">
        <title>De novo genome assembly of the potent medicinal plant Rehmannia glutinosa using nanopore technology.</title>
        <authorList>
            <person name="Ma L."/>
            <person name="Dong C."/>
            <person name="Song C."/>
            <person name="Wang X."/>
            <person name="Zheng X."/>
            <person name="Niu Y."/>
            <person name="Chen S."/>
            <person name="Feng W."/>
        </authorList>
    </citation>
    <scope>NUCLEOTIDE SEQUENCE [LARGE SCALE GENOMIC DNA]</scope>
    <source>
        <strain evidence="1">DH-2019</strain>
    </source>
</reference>
<protein>
    <recommendedName>
        <fullName evidence="3">Endonuclease/exonuclease/phosphatase domain-containing protein</fullName>
    </recommendedName>
</protein>
<sequence>MEVTVNVSSLHVIDATIREQGAPNPWHISCIYRWPEENNKQHTWQLIRDMKPNQDISWLCIGDFNEILYHHEIWSIKDSSKIEAFRDAVGYCDLDDIGFEGYKFTWSNGQTEDMNIQERLDRCLANLQVEHLPRLASDHSPVYVLWSKRGQGRKGRKKIFRFEKMWLQDTSCRSRVEETWVANIQSSSPAGFKEKIKSMGMVLMGWEKECFGNVTYQIGKAKEQLRIIQTLPPTQENVSAAKKLEHKISILLQREETMWYQRSRANWIKDGDKTQPSSIEWQMVGSANSIDQVMGTKMGTKQRMVTERGYIAN</sequence>
<dbReference type="PANTHER" id="PTHR33710">
    <property type="entry name" value="BNAC02G09200D PROTEIN"/>
    <property type="match status" value="1"/>
</dbReference>
<dbReference type="InterPro" id="IPR036691">
    <property type="entry name" value="Endo/exonu/phosph_ase_sf"/>
</dbReference>
<dbReference type="Gene3D" id="3.60.10.10">
    <property type="entry name" value="Endonuclease/exonuclease/phosphatase"/>
    <property type="match status" value="1"/>
</dbReference>
<evidence type="ECO:0008006" key="3">
    <source>
        <dbReference type="Google" id="ProtNLM"/>
    </source>
</evidence>
<organism evidence="1 2">
    <name type="scientific">Rehmannia glutinosa</name>
    <name type="common">Chinese foxglove</name>
    <dbReference type="NCBI Taxonomy" id="99300"/>
    <lineage>
        <taxon>Eukaryota</taxon>
        <taxon>Viridiplantae</taxon>
        <taxon>Streptophyta</taxon>
        <taxon>Embryophyta</taxon>
        <taxon>Tracheophyta</taxon>
        <taxon>Spermatophyta</taxon>
        <taxon>Magnoliopsida</taxon>
        <taxon>eudicotyledons</taxon>
        <taxon>Gunneridae</taxon>
        <taxon>Pentapetalae</taxon>
        <taxon>asterids</taxon>
        <taxon>lamiids</taxon>
        <taxon>Lamiales</taxon>
        <taxon>Orobanchaceae</taxon>
        <taxon>Rehmannieae</taxon>
        <taxon>Rehmannia</taxon>
    </lineage>
</organism>
<dbReference type="PANTHER" id="PTHR33710:SF71">
    <property type="entry name" value="ENDONUCLEASE_EXONUCLEASE_PHOSPHATASE DOMAIN-CONTAINING PROTEIN"/>
    <property type="match status" value="1"/>
</dbReference>
<name>A0ABR0U5W0_REHGL</name>
<gene>
    <name evidence="1" type="ORF">DH2020_048376</name>
</gene>
<dbReference type="Proteomes" id="UP001318860">
    <property type="component" value="Unassembled WGS sequence"/>
</dbReference>
<dbReference type="EMBL" id="JABTTQ020003398">
    <property type="protein sequence ID" value="KAK6117876.1"/>
    <property type="molecule type" value="Genomic_DNA"/>
</dbReference>
<comment type="caution">
    <text evidence="1">The sequence shown here is derived from an EMBL/GenBank/DDBJ whole genome shotgun (WGS) entry which is preliminary data.</text>
</comment>
<keyword evidence="2" id="KW-1185">Reference proteome</keyword>